<feature type="transmembrane region" description="Helical" evidence="7">
    <location>
        <begin position="258"/>
        <end position="283"/>
    </location>
</feature>
<feature type="binding site" evidence="9">
    <location>
        <position position="236"/>
    </location>
    <ligand>
        <name>Mg(2+)</name>
        <dbReference type="ChEBI" id="CHEBI:18420"/>
    </ligand>
</feature>
<evidence type="ECO:0000313" key="10">
    <source>
        <dbReference type="EMBL" id="QUL99731.1"/>
    </source>
</evidence>
<feature type="transmembrane region" description="Helical" evidence="7">
    <location>
        <begin position="204"/>
        <end position="225"/>
    </location>
</feature>
<dbReference type="PANTHER" id="PTHR22926">
    <property type="entry name" value="PHOSPHO-N-ACETYLMURAMOYL-PENTAPEPTIDE-TRANSFERASE"/>
    <property type="match status" value="1"/>
</dbReference>
<dbReference type="GO" id="GO:0071555">
    <property type="term" value="P:cell wall organization"/>
    <property type="evidence" value="ECO:0007669"/>
    <property type="project" value="UniProtKB-KW"/>
</dbReference>
<comment type="subcellular location">
    <subcellularLocation>
        <location evidence="7">Cell membrane</location>
        <topology evidence="7">Multi-pass membrane protein</topology>
    </subcellularLocation>
    <subcellularLocation>
        <location evidence="1">Membrane</location>
        <topology evidence="1">Multi-pass membrane protein</topology>
    </subcellularLocation>
</comment>
<keyword evidence="7" id="KW-1003">Cell membrane</keyword>
<dbReference type="PANTHER" id="PTHR22926:SF5">
    <property type="entry name" value="PHOSPHO-N-ACETYLMURAMOYL-PENTAPEPTIDE-TRANSFERASE HOMOLOG"/>
    <property type="match status" value="1"/>
</dbReference>
<keyword evidence="7" id="KW-0573">Peptidoglycan synthesis</keyword>
<comment type="similarity">
    <text evidence="2 7">Belongs to the glycosyltransferase 4 family. MraY subfamily.</text>
</comment>
<comment type="function">
    <text evidence="7">Catalyzes the initial step of the lipid cycle reactions in the biosynthesis of the cell wall peptidoglycan: transfers peptidoglycan precursor phospho-MurNAc-pentapeptide from UDP-MurNAc-pentapeptide onto the lipid carrier undecaprenyl phosphate, yielding undecaprenyl-pyrophosphoryl-MurNAc-pentapeptide, known as lipid I.</text>
</comment>
<dbReference type="PROSITE" id="PS01348">
    <property type="entry name" value="MRAY_2"/>
    <property type="match status" value="1"/>
</dbReference>
<evidence type="ECO:0000256" key="1">
    <source>
        <dbReference type="ARBA" id="ARBA00004141"/>
    </source>
</evidence>
<evidence type="ECO:0000256" key="4">
    <source>
        <dbReference type="ARBA" id="ARBA00022692"/>
    </source>
</evidence>
<feature type="transmembrane region" description="Helical" evidence="7">
    <location>
        <begin position="307"/>
        <end position="328"/>
    </location>
</feature>
<dbReference type="NCBIfam" id="TIGR00445">
    <property type="entry name" value="mraY"/>
    <property type="match status" value="1"/>
</dbReference>
<gene>
    <name evidence="7" type="primary">mraY</name>
    <name evidence="10" type="ORF">IMF26_10955</name>
</gene>
<dbReference type="InterPro" id="IPR000715">
    <property type="entry name" value="Glycosyl_transferase_4"/>
</dbReference>
<evidence type="ECO:0000256" key="3">
    <source>
        <dbReference type="ARBA" id="ARBA00022679"/>
    </source>
</evidence>
<evidence type="ECO:0000256" key="2">
    <source>
        <dbReference type="ARBA" id="ARBA00005583"/>
    </source>
</evidence>
<keyword evidence="7" id="KW-0133">Cell shape</keyword>
<dbReference type="EC" id="2.7.8.13" evidence="7 8"/>
<feature type="transmembrane region" description="Helical" evidence="7">
    <location>
        <begin position="47"/>
        <end position="68"/>
    </location>
</feature>
<evidence type="ECO:0000256" key="8">
    <source>
        <dbReference type="NCBIfam" id="TIGR00445"/>
    </source>
</evidence>
<feature type="binding site" evidence="9">
    <location>
        <position position="168"/>
    </location>
    <ligand>
        <name>Mg(2+)</name>
        <dbReference type="ChEBI" id="CHEBI:18420"/>
    </ligand>
</feature>
<dbReference type="InterPro" id="IPR003524">
    <property type="entry name" value="PNAcMuramoyl-5peptid_Trfase"/>
</dbReference>
<evidence type="ECO:0000256" key="6">
    <source>
        <dbReference type="ARBA" id="ARBA00023136"/>
    </source>
</evidence>
<dbReference type="GO" id="GO:0046872">
    <property type="term" value="F:metal ion binding"/>
    <property type="evidence" value="ECO:0007669"/>
    <property type="project" value="UniProtKB-KW"/>
</dbReference>
<comment type="pathway">
    <text evidence="7">Cell wall biogenesis; peptidoglycan biosynthesis.</text>
</comment>
<dbReference type="GO" id="GO:0008360">
    <property type="term" value="P:regulation of cell shape"/>
    <property type="evidence" value="ECO:0007669"/>
    <property type="project" value="UniProtKB-KW"/>
</dbReference>
<dbReference type="GO" id="GO:0008963">
    <property type="term" value="F:phospho-N-acetylmuramoyl-pentapeptide-transferase activity"/>
    <property type="evidence" value="ECO:0007669"/>
    <property type="project" value="UniProtKB-UniRule"/>
</dbReference>
<feature type="transmembrane region" description="Helical" evidence="7">
    <location>
        <begin position="232"/>
        <end position="252"/>
    </location>
</feature>
<keyword evidence="3 7" id="KW-0808">Transferase</keyword>
<name>A0AAT9LED5_9FIRM</name>
<feature type="transmembrane region" description="Helical" evidence="7">
    <location>
        <begin position="143"/>
        <end position="161"/>
    </location>
</feature>
<feature type="transmembrane region" description="Helical" evidence="7">
    <location>
        <begin position="80"/>
        <end position="96"/>
    </location>
</feature>
<keyword evidence="7 9" id="KW-0479">Metal-binding</keyword>
<keyword evidence="7" id="KW-0132">Cell division</keyword>
<reference evidence="10" key="1">
    <citation type="submission" date="2020-10" db="EMBL/GenBank/DDBJ databases">
        <authorList>
            <person name="Kadnikov V."/>
            <person name="Beletsky A.V."/>
            <person name="Mardanov A.V."/>
            <person name="Karnachuk O.V."/>
            <person name="Ravin N.V."/>
        </authorList>
    </citation>
    <scope>NUCLEOTIDE SEQUENCE</scope>
    <source>
        <strain evidence="10">Bu02</strain>
    </source>
</reference>
<dbReference type="KEGG" id="fcz:IMF26_10955"/>
<dbReference type="HAMAP" id="MF_00038">
    <property type="entry name" value="MraY"/>
    <property type="match status" value="1"/>
</dbReference>
<dbReference type="EMBL" id="CP062796">
    <property type="protein sequence ID" value="QUL99731.1"/>
    <property type="molecule type" value="Genomic_DNA"/>
</dbReference>
<keyword evidence="4 7" id="KW-0812">Transmembrane</keyword>
<accession>A0AAT9LED5</accession>
<feature type="transmembrane region" description="Helical" evidence="7">
    <location>
        <begin position="6"/>
        <end position="27"/>
    </location>
</feature>
<organism evidence="10">
    <name type="scientific">Candidatus Fermentithermobacillus carboniphilus</name>
    <dbReference type="NCBI Taxonomy" id="3085328"/>
    <lineage>
        <taxon>Bacteria</taxon>
        <taxon>Bacillati</taxon>
        <taxon>Bacillota</taxon>
        <taxon>Candidatus Fermentithermobacillia</taxon>
        <taxon>Candidatus Fermentithermobacillales</taxon>
        <taxon>Candidatus Fermentithermobacillaceae</taxon>
        <taxon>Candidatus Fermentithermobacillus</taxon>
    </lineage>
</organism>
<evidence type="ECO:0000256" key="7">
    <source>
        <dbReference type="HAMAP-Rule" id="MF_00038"/>
    </source>
</evidence>
<keyword evidence="5 7" id="KW-1133">Transmembrane helix</keyword>
<comment type="cofactor">
    <cofactor evidence="7 9">
        <name>Mg(2+)</name>
        <dbReference type="ChEBI" id="CHEBI:18420"/>
    </cofactor>
</comment>
<dbReference type="GO" id="GO:0009252">
    <property type="term" value="P:peptidoglycan biosynthetic process"/>
    <property type="evidence" value="ECO:0007669"/>
    <property type="project" value="UniProtKB-UniRule"/>
</dbReference>
<reference evidence="10" key="2">
    <citation type="journal article" date="2023" name="Biology">
        <title>Prokaryotic Life Associated with Coal-Fire Gas Vents Revealed by Metagenomics.</title>
        <authorList>
            <person name="Kadnikov V.V."/>
            <person name="Mardanov A.V."/>
            <person name="Beletsky A.V."/>
            <person name="Karnachuk O.V."/>
            <person name="Ravin N.V."/>
        </authorList>
    </citation>
    <scope>NUCLEOTIDE SEQUENCE</scope>
    <source>
        <strain evidence="10">Bu02</strain>
    </source>
</reference>
<dbReference type="CDD" id="cd06852">
    <property type="entry name" value="GT_MraY"/>
    <property type="match status" value="1"/>
</dbReference>
<evidence type="ECO:0000256" key="5">
    <source>
        <dbReference type="ARBA" id="ARBA00022989"/>
    </source>
</evidence>
<keyword evidence="7" id="KW-0131">Cell cycle</keyword>
<feature type="transmembrane region" description="Helical" evidence="7">
    <location>
        <begin position="173"/>
        <end position="192"/>
    </location>
</feature>
<keyword evidence="7" id="KW-0961">Cell wall biogenesis/degradation</keyword>
<protein>
    <recommendedName>
        <fullName evidence="7 8">Phospho-N-acetylmuramoyl-pentapeptide-transferase</fullName>
        <ecNumber evidence="7 8">2.7.8.13</ecNumber>
    </recommendedName>
    <alternativeName>
        <fullName evidence="7">UDP-MurNAc-pentapeptide phosphotransferase</fullName>
    </alternativeName>
</protein>
<dbReference type="GO" id="GO:0005886">
    <property type="term" value="C:plasma membrane"/>
    <property type="evidence" value="ECO:0007669"/>
    <property type="project" value="UniProtKB-SubCell"/>
</dbReference>
<dbReference type="GO" id="GO:0051301">
    <property type="term" value="P:cell division"/>
    <property type="evidence" value="ECO:0007669"/>
    <property type="project" value="UniProtKB-KW"/>
</dbReference>
<dbReference type="AlphaFoldDB" id="A0AAT9LED5"/>
<keyword evidence="6 7" id="KW-0472">Membrane</keyword>
<evidence type="ECO:0000256" key="9">
    <source>
        <dbReference type="PIRSR" id="PIRSR600715-1"/>
    </source>
</evidence>
<comment type="catalytic activity">
    <reaction evidence="7">
        <text>UDP-N-acetyl-alpha-D-muramoyl-L-alanyl-gamma-D-glutamyl-meso-2,6-diaminopimeloyl-D-alanyl-D-alanine + di-trans,octa-cis-undecaprenyl phosphate = di-trans,octa-cis-undecaprenyl diphospho-N-acetyl-alpha-D-muramoyl-L-alanyl-D-glutamyl-meso-2,6-diaminopimeloyl-D-alanyl-D-alanine + UMP</text>
        <dbReference type="Rhea" id="RHEA:28386"/>
        <dbReference type="ChEBI" id="CHEBI:57865"/>
        <dbReference type="ChEBI" id="CHEBI:60392"/>
        <dbReference type="ChEBI" id="CHEBI:61386"/>
        <dbReference type="ChEBI" id="CHEBI:61387"/>
        <dbReference type="EC" id="2.7.8.13"/>
    </reaction>
</comment>
<feature type="transmembrane region" description="Helical" evidence="7">
    <location>
        <begin position="116"/>
        <end position="131"/>
    </location>
</feature>
<dbReference type="Pfam" id="PF00953">
    <property type="entry name" value="Glycos_transf_4"/>
    <property type="match status" value="1"/>
</dbReference>
<proteinExistence type="inferred from homology"/>
<keyword evidence="7 9" id="KW-0460">Magnesium</keyword>
<dbReference type="InterPro" id="IPR018480">
    <property type="entry name" value="PNAcMuramoyl-5peptid_Trfase_CS"/>
</dbReference>
<sequence>MTGALAPFVLGFFFAAAFGKILIPYLVRLKVGQKIREEGPKSHQKKAGTPTIGGIIFILAILISQVIYHAVFSVPYSTDEILVLGLMMTYGLTGFIDDYRKVRLGRSLGLLAREKMALQVLFAAVFMWFFVDRGSRVIVPFTGAYWDLGVLYSVFGVFVIVGTGNAVNLTDGLDGLASGVVAIGLVAYYFIAVEYSRVFSPGSALRGIPALALSAAGSLGGFLLYNYHPARVFMGDTGSLALGGLLAGLAIATRTELVLPFIAAVPLAETVSVILQVASFQLFGKRIFKMTPLHHHFELLGWKETKVVMAFWVASLVFAILGIISMAYV</sequence>